<dbReference type="SUPFAM" id="SSF56219">
    <property type="entry name" value="DNase I-like"/>
    <property type="match status" value="1"/>
</dbReference>
<dbReference type="InterPro" id="IPR005135">
    <property type="entry name" value="Endo/exonuclease/phosphatase"/>
</dbReference>
<proteinExistence type="predicted"/>
<evidence type="ECO:0000313" key="3">
    <source>
        <dbReference type="Proteomes" id="UP001314205"/>
    </source>
</evidence>
<dbReference type="InterPro" id="IPR036691">
    <property type="entry name" value="Endo/exonu/phosph_ase_sf"/>
</dbReference>
<dbReference type="PANTHER" id="PTHR33273">
    <property type="entry name" value="DOMAIN-CONTAINING PROTEIN, PUTATIVE-RELATED"/>
    <property type="match status" value="1"/>
</dbReference>
<accession>A0AAV1LPM9</accession>
<feature type="domain" description="Endonuclease/exonuclease/phosphatase" evidence="1">
    <location>
        <begin position="72"/>
        <end position="184"/>
    </location>
</feature>
<dbReference type="AlphaFoldDB" id="A0AAV1LPM9"/>
<keyword evidence="3" id="KW-1185">Reference proteome</keyword>
<dbReference type="PANTHER" id="PTHR33273:SF2">
    <property type="entry name" value="ENDONUCLEASE_EXONUCLEASE_PHOSPHATASE DOMAIN-CONTAINING PROTEIN"/>
    <property type="match status" value="1"/>
</dbReference>
<dbReference type="EMBL" id="CAVLGL010000094">
    <property type="protein sequence ID" value="CAK1596835.1"/>
    <property type="molecule type" value="Genomic_DNA"/>
</dbReference>
<evidence type="ECO:0000313" key="2">
    <source>
        <dbReference type="EMBL" id="CAK1596835.1"/>
    </source>
</evidence>
<gene>
    <name evidence="2" type="ORF">PARMNEM_LOCUS16131</name>
</gene>
<organism evidence="2 3">
    <name type="scientific">Parnassius mnemosyne</name>
    <name type="common">clouded apollo</name>
    <dbReference type="NCBI Taxonomy" id="213953"/>
    <lineage>
        <taxon>Eukaryota</taxon>
        <taxon>Metazoa</taxon>
        <taxon>Ecdysozoa</taxon>
        <taxon>Arthropoda</taxon>
        <taxon>Hexapoda</taxon>
        <taxon>Insecta</taxon>
        <taxon>Pterygota</taxon>
        <taxon>Neoptera</taxon>
        <taxon>Endopterygota</taxon>
        <taxon>Lepidoptera</taxon>
        <taxon>Glossata</taxon>
        <taxon>Ditrysia</taxon>
        <taxon>Papilionoidea</taxon>
        <taxon>Papilionidae</taxon>
        <taxon>Parnassiinae</taxon>
        <taxon>Parnassini</taxon>
        <taxon>Parnassius</taxon>
        <taxon>Driopa</taxon>
    </lineage>
</organism>
<dbReference type="Gene3D" id="3.60.10.10">
    <property type="entry name" value="Endonuclease/exonuclease/phosphatase"/>
    <property type="match status" value="1"/>
</dbReference>
<dbReference type="Pfam" id="PF14529">
    <property type="entry name" value="Exo_endo_phos_2"/>
    <property type="match status" value="1"/>
</dbReference>
<reference evidence="2 3" key="1">
    <citation type="submission" date="2023-11" db="EMBL/GenBank/DDBJ databases">
        <authorList>
            <person name="Hedman E."/>
            <person name="Englund M."/>
            <person name="Stromberg M."/>
            <person name="Nyberg Akerstrom W."/>
            <person name="Nylinder S."/>
            <person name="Jareborg N."/>
            <person name="Kallberg Y."/>
            <person name="Kronander E."/>
        </authorList>
    </citation>
    <scope>NUCLEOTIDE SEQUENCE [LARGE SCALE GENOMIC DNA]</scope>
</reference>
<name>A0AAV1LPM9_9NEOP</name>
<dbReference type="GO" id="GO:0003824">
    <property type="term" value="F:catalytic activity"/>
    <property type="evidence" value="ECO:0007669"/>
    <property type="project" value="InterPro"/>
</dbReference>
<protein>
    <recommendedName>
        <fullName evidence="1">Endonuclease/exonuclease/phosphatase domain-containing protein</fullName>
    </recommendedName>
</protein>
<dbReference type="Proteomes" id="UP001314205">
    <property type="component" value="Unassembled WGS sequence"/>
</dbReference>
<comment type="caution">
    <text evidence="2">The sequence shown here is derived from an EMBL/GenBank/DDBJ whole genome shotgun (WGS) entry which is preliminary data.</text>
</comment>
<sequence length="278" mass="30674">MLVQETFLKPSVRDPKIANYTLVRNDRLTGPKGGTLIYYKRSLHCIPLDTPPLANLEASVCRIALTGHPPVIIASAYQSPQKPLLEADISALLNLGPSVVIAGDLNSKHVSWNSNLNNPNGNILCGLTERLNFDVIAPESPTHYPFITSHQPDVLDVAILKDIRLNINSIETFIELCSDHRPIVLELGRSAGEVPQTKTIVDWRKLKVKLESTNSQHLDSIPDKIDSPEEANRAISALSTHLTSAVEECSRKVRVSSDRHTKLPADVRRLIRAKNSAL</sequence>
<evidence type="ECO:0000259" key="1">
    <source>
        <dbReference type="Pfam" id="PF14529"/>
    </source>
</evidence>